<dbReference type="AlphaFoldDB" id="A0A6J0JAR3"/>
<sequence>MFGMSWEEKMDPGASLDPWLQGCKHWEEGHSHLPGCLGWDGKGPLGAGTFPLSWMFGMRWEEKMDPRPSLDPGSRGVNTGKRDPGASLDPGSGSVNTGIRDIPTFPDIWDGMGRGHWEQGHSQFLDVWDELGMSHWKQEHSQFLDIWDGMGRSHWKLKHSHLPGCLGWDGKGPLGAGTFPPSWIFGMSWEGATGIREIPTFPNIWDELGRNHWKQGDSQFLDVWDGNAEDAPGGVGANPGKREIPTSWMFGMGWEGATGIRDIPNSWMFGMGWEGATGSRNIPNSWIFGMGWEGATGSRNIPTFPAVSFPTITWNIPLPGSSGTRNPRDPIPGLSHPLGATQPPPGMFIIPGKAAPGASFPLFPSRDRAPVPLGMWISRRYSGIFSLLGCFFPSKSWINPGFFGGMGSFHSSLVFWEGGITGKSFFPPLVQEYPEGIVASQRFRSTQILFFLSKSWINPGFFGGMGSFRSSFFFWEGGITGKSFFPPLVREYPEGIVASQILTSTRIPFSLGINSRFPSPSWIKTRIGIRQGLEFRPVTPLGSPSRPIPWKTSPPSSLIPAPEFPFPFPVFPRRKADYPVFQVLQFPESRDFPALGMVWRLLPFPLLLLGIWGGGFSWEFGGFFLPFSRIRADVWS</sequence>
<evidence type="ECO:0000313" key="2">
    <source>
        <dbReference type="Proteomes" id="UP000504624"/>
    </source>
</evidence>
<proteinExistence type="predicted"/>
<protein>
    <submittedName>
        <fullName evidence="3">Uncharacterized protein LOC108510091 isoform X1</fullName>
    </submittedName>
</protein>
<accession>A0A6J0JAR3</accession>
<gene>
    <name evidence="3" type="primary">LOC108510091</name>
</gene>
<name>A0A6J0JAR3_9PASS</name>
<evidence type="ECO:0000313" key="3">
    <source>
        <dbReference type="RefSeq" id="XP_017695229.1"/>
    </source>
</evidence>
<feature type="region of interest" description="Disordered" evidence="1">
    <location>
        <begin position="65"/>
        <end position="100"/>
    </location>
</feature>
<keyword evidence="2" id="KW-1185">Reference proteome</keyword>
<dbReference type="RefSeq" id="XP_017695229.1">
    <property type="nucleotide sequence ID" value="XM_017839740.1"/>
</dbReference>
<dbReference type="Proteomes" id="UP000504624">
    <property type="component" value="Unplaced"/>
</dbReference>
<reference evidence="3" key="1">
    <citation type="submission" date="2025-08" db="UniProtKB">
        <authorList>
            <consortium name="RefSeq"/>
        </authorList>
    </citation>
    <scope>IDENTIFICATION</scope>
</reference>
<organism evidence="2 3">
    <name type="scientific">Lepidothrix coronata</name>
    <name type="common">blue-crowned manakin</name>
    <dbReference type="NCBI Taxonomy" id="321398"/>
    <lineage>
        <taxon>Eukaryota</taxon>
        <taxon>Metazoa</taxon>
        <taxon>Chordata</taxon>
        <taxon>Craniata</taxon>
        <taxon>Vertebrata</taxon>
        <taxon>Euteleostomi</taxon>
        <taxon>Archelosauria</taxon>
        <taxon>Archosauria</taxon>
        <taxon>Dinosauria</taxon>
        <taxon>Saurischia</taxon>
        <taxon>Theropoda</taxon>
        <taxon>Coelurosauria</taxon>
        <taxon>Aves</taxon>
        <taxon>Neognathae</taxon>
        <taxon>Neoaves</taxon>
        <taxon>Telluraves</taxon>
        <taxon>Australaves</taxon>
        <taxon>Passeriformes</taxon>
        <taxon>Pipridae</taxon>
        <taxon>Lepidothrix</taxon>
    </lineage>
</organism>
<dbReference type="GeneID" id="108510091"/>
<evidence type="ECO:0000256" key="1">
    <source>
        <dbReference type="SAM" id="MobiDB-lite"/>
    </source>
</evidence>